<feature type="transmembrane region" description="Helical" evidence="10">
    <location>
        <begin position="12"/>
        <end position="29"/>
    </location>
</feature>
<reference evidence="12" key="1">
    <citation type="submission" date="2022-07" db="EMBL/GenBank/DDBJ databases">
        <title>Arcobacter roscoffensis sp. nov., a marine bacterium isolated from coastal seawater collected from Roscoff, France.</title>
        <authorList>
            <person name="Pascual J."/>
            <person name="Lepeaux C."/>
            <person name="Methner A."/>
            <person name="Overmann J."/>
        </authorList>
    </citation>
    <scope>NUCLEOTIDE SEQUENCE</scope>
    <source>
        <strain evidence="12">ARW1-2F2</strain>
    </source>
</reference>
<gene>
    <name evidence="12" type="ORF">NJU99_11375</name>
</gene>
<protein>
    <recommendedName>
        <fullName evidence="2">histidine kinase</fullName>
        <ecNumber evidence="2">2.7.13.3</ecNumber>
    </recommendedName>
</protein>
<dbReference type="EC" id="2.7.13.3" evidence="2"/>
<dbReference type="SUPFAM" id="SSF47384">
    <property type="entry name" value="Homodimeric domain of signal transducing histidine kinase"/>
    <property type="match status" value="1"/>
</dbReference>
<organism evidence="12 13">
    <name type="scientific">Arcobacter roscoffensis</name>
    <dbReference type="NCBI Taxonomy" id="2961520"/>
    <lineage>
        <taxon>Bacteria</taxon>
        <taxon>Pseudomonadati</taxon>
        <taxon>Campylobacterota</taxon>
        <taxon>Epsilonproteobacteria</taxon>
        <taxon>Campylobacterales</taxon>
        <taxon>Arcobacteraceae</taxon>
        <taxon>Arcobacter</taxon>
    </lineage>
</organism>
<dbReference type="PANTHER" id="PTHR43065:SF10">
    <property type="entry name" value="PEROXIDE STRESS-ACTIVATED HISTIDINE KINASE MAK3"/>
    <property type="match status" value="1"/>
</dbReference>
<dbReference type="CDD" id="cd00082">
    <property type="entry name" value="HisKA"/>
    <property type="match status" value="1"/>
</dbReference>
<dbReference type="PRINTS" id="PR00344">
    <property type="entry name" value="BCTRLSENSOR"/>
</dbReference>
<feature type="coiled-coil region" evidence="9">
    <location>
        <begin position="68"/>
        <end position="102"/>
    </location>
</feature>
<sequence>MIDNLNAKKEFIFSTILIFFLWLVFSAYDAFELTIEYLETHEEYELDEILLLFIISGLISTVFAIRRVIEANKVNKQLLQLNKNLEDRIKRAIKENEEQQALLVNQARSAAMGEMIGNIAHQWRQPLNAIGLVIQNIEVSYYMNELDDEFMDKSLKKANFLTNEMSQTIDDFRNFFKPNKTKQEFDIGKKVNESLFLLSGSFNQSNIEIVKEIKEEIKFEGFPNEFLHSILNILNNSKDAFEEKKIENRIINININKNEKSIIIEIRDNAGGIPEEILEKIFDPYFTTKAEGKGTGIGLYMSKNIIEKNMNGKLNVKSIDNQTIFTIELPFNNKR</sequence>
<dbReference type="InterPro" id="IPR003661">
    <property type="entry name" value="HisK_dim/P_dom"/>
</dbReference>
<evidence type="ECO:0000256" key="5">
    <source>
        <dbReference type="ARBA" id="ARBA00022741"/>
    </source>
</evidence>
<keyword evidence="10" id="KW-0812">Transmembrane</keyword>
<dbReference type="PROSITE" id="PS50109">
    <property type="entry name" value="HIS_KIN"/>
    <property type="match status" value="1"/>
</dbReference>
<keyword evidence="6 12" id="KW-0418">Kinase</keyword>
<dbReference type="SUPFAM" id="SSF55874">
    <property type="entry name" value="ATPase domain of HSP90 chaperone/DNA topoisomerase II/histidine kinase"/>
    <property type="match status" value="1"/>
</dbReference>
<dbReference type="InterPro" id="IPR003594">
    <property type="entry name" value="HATPase_dom"/>
</dbReference>
<dbReference type="EMBL" id="CP100595">
    <property type="protein sequence ID" value="UTJ05844.1"/>
    <property type="molecule type" value="Genomic_DNA"/>
</dbReference>
<evidence type="ECO:0000256" key="10">
    <source>
        <dbReference type="SAM" id="Phobius"/>
    </source>
</evidence>
<evidence type="ECO:0000313" key="12">
    <source>
        <dbReference type="EMBL" id="UTJ05844.1"/>
    </source>
</evidence>
<dbReference type="InterPro" id="IPR036890">
    <property type="entry name" value="HATPase_C_sf"/>
</dbReference>
<accession>A0ABY5E2Q2</accession>
<evidence type="ECO:0000256" key="3">
    <source>
        <dbReference type="ARBA" id="ARBA00022553"/>
    </source>
</evidence>
<keyword evidence="5" id="KW-0547">Nucleotide-binding</keyword>
<dbReference type="GO" id="GO:0016301">
    <property type="term" value="F:kinase activity"/>
    <property type="evidence" value="ECO:0007669"/>
    <property type="project" value="UniProtKB-KW"/>
</dbReference>
<evidence type="ECO:0000256" key="8">
    <source>
        <dbReference type="ARBA" id="ARBA00023012"/>
    </source>
</evidence>
<dbReference type="Proteomes" id="UP001060012">
    <property type="component" value="Chromosome"/>
</dbReference>
<evidence type="ECO:0000256" key="7">
    <source>
        <dbReference type="ARBA" id="ARBA00022840"/>
    </source>
</evidence>
<comment type="catalytic activity">
    <reaction evidence="1">
        <text>ATP + protein L-histidine = ADP + protein N-phospho-L-histidine.</text>
        <dbReference type="EC" id="2.7.13.3"/>
    </reaction>
</comment>
<dbReference type="InterPro" id="IPR036097">
    <property type="entry name" value="HisK_dim/P_sf"/>
</dbReference>
<name>A0ABY5E2Q2_9BACT</name>
<dbReference type="Gene3D" id="3.30.565.10">
    <property type="entry name" value="Histidine kinase-like ATPase, C-terminal domain"/>
    <property type="match status" value="1"/>
</dbReference>
<dbReference type="PANTHER" id="PTHR43065">
    <property type="entry name" value="SENSOR HISTIDINE KINASE"/>
    <property type="match status" value="1"/>
</dbReference>
<evidence type="ECO:0000256" key="9">
    <source>
        <dbReference type="SAM" id="Coils"/>
    </source>
</evidence>
<proteinExistence type="predicted"/>
<evidence type="ECO:0000313" key="13">
    <source>
        <dbReference type="Proteomes" id="UP001060012"/>
    </source>
</evidence>
<feature type="domain" description="Histidine kinase" evidence="11">
    <location>
        <begin position="118"/>
        <end position="333"/>
    </location>
</feature>
<keyword evidence="10" id="KW-0472">Membrane</keyword>
<keyword evidence="10" id="KW-1133">Transmembrane helix</keyword>
<dbReference type="Pfam" id="PF02518">
    <property type="entry name" value="HATPase_c"/>
    <property type="match status" value="1"/>
</dbReference>
<dbReference type="RefSeq" id="WP_254576025.1">
    <property type="nucleotide sequence ID" value="NZ_CP100595.1"/>
</dbReference>
<evidence type="ECO:0000256" key="6">
    <source>
        <dbReference type="ARBA" id="ARBA00022777"/>
    </source>
</evidence>
<evidence type="ECO:0000259" key="11">
    <source>
        <dbReference type="PROSITE" id="PS50109"/>
    </source>
</evidence>
<feature type="transmembrane region" description="Helical" evidence="10">
    <location>
        <begin position="49"/>
        <end position="69"/>
    </location>
</feature>
<keyword evidence="13" id="KW-1185">Reference proteome</keyword>
<keyword evidence="8" id="KW-0902">Two-component regulatory system</keyword>
<dbReference type="InterPro" id="IPR005467">
    <property type="entry name" value="His_kinase_dom"/>
</dbReference>
<dbReference type="SMART" id="SM00387">
    <property type="entry name" value="HATPase_c"/>
    <property type="match status" value="1"/>
</dbReference>
<evidence type="ECO:0000256" key="2">
    <source>
        <dbReference type="ARBA" id="ARBA00012438"/>
    </source>
</evidence>
<evidence type="ECO:0000256" key="4">
    <source>
        <dbReference type="ARBA" id="ARBA00022679"/>
    </source>
</evidence>
<keyword evidence="3" id="KW-0597">Phosphoprotein</keyword>
<keyword evidence="9" id="KW-0175">Coiled coil</keyword>
<evidence type="ECO:0000256" key="1">
    <source>
        <dbReference type="ARBA" id="ARBA00000085"/>
    </source>
</evidence>
<keyword evidence="7" id="KW-0067">ATP-binding</keyword>
<dbReference type="Gene3D" id="1.10.287.130">
    <property type="match status" value="1"/>
</dbReference>
<dbReference type="InterPro" id="IPR004358">
    <property type="entry name" value="Sig_transdc_His_kin-like_C"/>
</dbReference>
<keyword evidence="4" id="KW-0808">Transferase</keyword>